<comment type="caution">
    <text evidence="1">The sequence shown here is derived from an EMBL/GenBank/DDBJ whole genome shotgun (WGS) entry which is preliminary data.</text>
</comment>
<dbReference type="SUPFAM" id="SSF110296">
    <property type="entry name" value="Oligoxyloglucan reducing end-specific cellobiohydrolase"/>
    <property type="match status" value="1"/>
</dbReference>
<dbReference type="AlphaFoldDB" id="A0A0F9QQ10"/>
<proteinExistence type="predicted"/>
<gene>
    <name evidence="1" type="ORF">LCGC14_0987960</name>
</gene>
<sequence length="527" mass="56500">MTIPPVIDAVSGRSYRQASQTPGALGGRRDVVQWFGPGTVVTPNRQIVKVTGAAWRIIEVTGHVAVAPTVGPMVLDILVKLPGESYTSLFTTKPAIAIGASIPTGGVIKPSKRILPIGTLVAQGGIGVPVELLVALGIDTSPREVSRLIGGVWDGPDALPAGITNSDPEVMVVSESLWFIINSDDIVDAWGWGVGARTKDGGDTWSATPDPGINQGQGDGGIKWIAADVGGRLWCIVHTSTDPSNPNIYTQTRIYYSDTDGDTWVFSTSHGTGLSIQQVRGWKVITHPTDQDTIAIIGFEVNVEFAGARRGFILITHNRGTSWVLNKSSDIREGQAAHWPYDATMLDDGRIIAQGPFVIVAPIRWSTYYSDDDGAPTTWNLAIQHTGSLFRVNGLYVSVDGNTIGYILSDLTKADNDRNRLYTSTDRGSNFSIVTLAQEMPEFVGIFTSSRFIASGPHEAIYVDTGQVVRIIRLSPIDSTGVLTDLTDAYPHGNTGNDNLGVVPGDPISGGQELTLELHYRTRAVSQ</sequence>
<dbReference type="EMBL" id="LAZR01003730">
    <property type="protein sequence ID" value="KKN15251.1"/>
    <property type="molecule type" value="Genomic_DNA"/>
</dbReference>
<organism evidence="1">
    <name type="scientific">marine sediment metagenome</name>
    <dbReference type="NCBI Taxonomy" id="412755"/>
    <lineage>
        <taxon>unclassified sequences</taxon>
        <taxon>metagenomes</taxon>
        <taxon>ecological metagenomes</taxon>
    </lineage>
</organism>
<evidence type="ECO:0000313" key="1">
    <source>
        <dbReference type="EMBL" id="KKN15251.1"/>
    </source>
</evidence>
<evidence type="ECO:0008006" key="2">
    <source>
        <dbReference type="Google" id="ProtNLM"/>
    </source>
</evidence>
<name>A0A0F9QQ10_9ZZZZ</name>
<reference evidence="1" key="1">
    <citation type="journal article" date="2015" name="Nature">
        <title>Complex archaea that bridge the gap between prokaryotes and eukaryotes.</title>
        <authorList>
            <person name="Spang A."/>
            <person name="Saw J.H."/>
            <person name="Jorgensen S.L."/>
            <person name="Zaremba-Niedzwiedzka K."/>
            <person name="Martijn J."/>
            <person name="Lind A.E."/>
            <person name="van Eijk R."/>
            <person name="Schleper C."/>
            <person name="Guy L."/>
            <person name="Ettema T.J."/>
        </authorList>
    </citation>
    <scope>NUCLEOTIDE SEQUENCE</scope>
</reference>
<dbReference type="CDD" id="cd15482">
    <property type="entry name" value="Sialidase_non-viral"/>
    <property type="match status" value="1"/>
</dbReference>
<accession>A0A0F9QQ10</accession>
<protein>
    <recommendedName>
        <fullName evidence="2">Sialidase domain-containing protein</fullName>
    </recommendedName>
</protein>